<evidence type="ECO:0000256" key="1">
    <source>
        <dbReference type="SAM" id="Coils"/>
    </source>
</evidence>
<feature type="region of interest" description="Disordered" evidence="2">
    <location>
        <begin position="1"/>
        <end position="41"/>
    </location>
</feature>
<dbReference type="Proteomes" id="UP000007241">
    <property type="component" value="Unassembled WGS sequence"/>
</dbReference>
<keyword evidence="1" id="KW-0175">Coiled coil</keyword>
<feature type="coiled-coil region" evidence="1">
    <location>
        <begin position="76"/>
        <end position="139"/>
    </location>
</feature>
<reference evidence="3 4" key="1">
    <citation type="submission" date="2009-12" db="EMBL/GenBank/DDBJ databases">
        <title>The draft genome of Batrachochytrium dendrobatidis.</title>
        <authorList>
            <consortium name="US DOE Joint Genome Institute (JGI-PGF)"/>
            <person name="Kuo A."/>
            <person name="Salamov A."/>
            <person name="Schmutz J."/>
            <person name="Lucas S."/>
            <person name="Pitluck S."/>
            <person name="Rosenblum E."/>
            <person name="Stajich J."/>
            <person name="Eisen M."/>
            <person name="Grigoriev I.V."/>
        </authorList>
    </citation>
    <scope>NUCLEOTIDE SEQUENCE [LARGE SCALE GENOMIC DNA]</scope>
    <source>
        <strain evidence="4">JAM81 / FGSC 10211</strain>
    </source>
</reference>
<dbReference type="AlphaFoldDB" id="F4PEP6"/>
<proteinExistence type="predicted"/>
<evidence type="ECO:0000313" key="3">
    <source>
        <dbReference type="EMBL" id="EGF76333.1"/>
    </source>
</evidence>
<dbReference type="EMBL" id="GL882898">
    <property type="protein sequence ID" value="EGF76333.1"/>
    <property type="molecule type" value="Genomic_DNA"/>
</dbReference>
<evidence type="ECO:0000256" key="2">
    <source>
        <dbReference type="SAM" id="MobiDB-lite"/>
    </source>
</evidence>
<organism evidence="3 4">
    <name type="scientific">Batrachochytrium dendrobatidis (strain JAM81 / FGSC 10211)</name>
    <name type="common">Frog chytrid fungus</name>
    <dbReference type="NCBI Taxonomy" id="684364"/>
    <lineage>
        <taxon>Eukaryota</taxon>
        <taxon>Fungi</taxon>
        <taxon>Fungi incertae sedis</taxon>
        <taxon>Chytridiomycota</taxon>
        <taxon>Chytridiomycota incertae sedis</taxon>
        <taxon>Chytridiomycetes</taxon>
        <taxon>Rhizophydiales</taxon>
        <taxon>Rhizophydiales incertae sedis</taxon>
        <taxon>Batrachochytrium</taxon>
    </lineage>
</organism>
<dbReference type="InParanoid" id="F4PEP6"/>
<dbReference type="HOGENOM" id="CLU_711683_0_0_1"/>
<dbReference type="RefSeq" id="XP_006683059.1">
    <property type="nucleotide sequence ID" value="XM_006682996.1"/>
</dbReference>
<gene>
    <name evidence="3" type="ORF">BATDEDRAFT_28659</name>
</gene>
<keyword evidence="4" id="KW-1185">Reference proteome</keyword>
<dbReference type="OrthoDB" id="2161656at2759"/>
<feature type="compositionally biased region" description="Basic and acidic residues" evidence="2">
    <location>
        <begin position="18"/>
        <end position="37"/>
    </location>
</feature>
<dbReference type="GeneID" id="18239706"/>
<evidence type="ECO:0000313" key="4">
    <source>
        <dbReference type="Proteomes" id="UP000007241"/>
    </source>
</evidence>
<name>F4PEP6_BATDJ</name>
<protein>
    <submittedName>
        <fullName evidence="3">Uncharacterized protein</fullName>
    </submittedName>
</protein>
<accession>F4PEP6</accession>
<feature type="compositionally biased region" description="Basic residues" evidence="2">
    <location>
        <begin position="1"/>
        <end position="11"/>
    </location>
</feature>
<sequence length="388" mass="44699">MPPKKIKKSPKTAKSTKNGKESKRSKSSKRESSRGDLKTPCSKVETSSLLTLVIKEKYRINRESFHKAEKENHIKTESLVNDVDNLDAKYKKMEDQQDEFRRGLNIDLDPVIIFQMDTIEKLKTVIDNVKKDIELTRLRIIELTDFQLQSTEEILNEEITTIKLQAQAATQQHNNEIQELYIRHESSIVNTAKRAERIINAVEGVASQHQLDRLPESVMAEERLNRRLKQHLVKTKQQQVQFSEMIKQLEEKNMALVQNITMVDWNFSGGSAQELVDRSIQDVMPETQLLLATESKTSVLKWHEQIEPITLPPIVHPYPNRYLESLDLKNLDKCIMDIINMEVQRNNLNSTDNMGVRGHAFALKNVSALDLGPTKFYQLPKCVTTNTQ</sequence>